<evidence type="ECO:0000256" key="1">
    <source>
        <dbReference type="SAM" id="Coils"/>
    </source>
</evidence>
<feature type="coiled-coil region" evidence="1">
    <location>
        <begin position="54"/>
        <end position="81"/>
    </location>
</feature>
<evidence type="ECO:0000313" key="3">
    <source>
        <dbReference type="Proteomes" id="UP000325440"/>
    </source>
</evidence>
<dbReference type="Gene3D" id="3.30.420.10">
    <property type="entry name" value="Ribonuclease H-like superfamily/Ribonuclease H"/>
    <property type="match status" value="1"/>
</dbReference>
<reference evidence="2 3" key="1">
    <citation type="submission" date="2019-08" db="EMBL/GenBank/DDBJ databases">
        <authorList>
            <person name="Alioto T."/>
            <person name="Alioto T."/>
            <person name="Gomez Garrido J."/>
        </authorList>
    </citation>
    <scope>NUCLEOTIDE SEQUENCE [LARGE SCALE GENOMIC DNA]</scope>
</reference>
<organism evidence="2 3">
    <name type="scientific">Cinara cedri</name>
    <dbReference type="NCBI Taxonomy" id="506608"/>
    <lineage>
        <taxon>Eukaryota</taxon>
        <taxon>Metazoa</taxon>
        <taxon>Ecdysozoa</taxon>
        <taxon>Arthropoda</taxon>
        <taxon>Hexapoda</taxon>
        <taxon>Insecta</taxon>
        <taxon>Pterygota</taxon>
        <taxon>Neoptera</taxon>
        <taxon>Paraneoptera</taxon>
        <taxon>Hemiptera</taxon>
        <taxon>Sternorrhyncha</taxon>
        <taxon>Aphidomorpha</taxon>
        <taxon>Aphidoidea</taxon>
        <taxon>Aphididae</taxon>
        <taxon>Lachninae</taxon>
        <taxon>Cinara</taxon>
    </lineage>
</organism>
<dbReference type="OrthoDB" id="6623418at2759"/>
<dbReference type="InterPro" id="IPR012337">
    <property type="entry name" value="RNaseH-like_sf"/>
</dbReference>
<dbReference type="GO" id="GO:0003676">
    <property type="term" value="F:nucleic acid binding"/>
    <property type="evidence" value="ECO:0007669"/>
    <property type="project" value="InterPro"/>
</dbReference>
<keyword evidence="1" id="KW-0175">Coiled coil</keyword>
<name>A0A5E4NLE2_9HEMI</name>
<dbReference type="Proteomes" id="UP000325440">
    <property type="component" value="Unassembled WGS sequence"/>
</dbReference>
<keyword evidence="3" id="KW-1185">Reference proteome</keyword>
<dbReference type="SUPFAM" id="SSF53098">
    <property type="entry name" value="Ribonuclease H-like"/>
    <property type="match status" value="1"/>
</dbReference>
<proteinExistence type="predicted"/>
<gene>
    <name evidence="2" type="ORF">CINCED_3A017874</name>
</gene>
<dbReference type="PANTHER" id="PTHR46585">
    <property type="entry name" value="INTEGRASE CORE DOMAIN CONTAINING PROTEIN"/>
    <property type="match status" value="1"/>
</dbReference>
<dbReference type="AlphaFoldDB" id="A0A5E4NLE2"/>
<protein>
    <submittedName>
        <fullName evidence="2">Ribonuclease H-like domain</fullName>
    </submittedName>
</protein>
<dbReference type="EMBL" id="CABPRJ010002374">
    <property type="protein sequence ID" value="VVC44032.1"/>
    <property type="molecule type" value="Genomic_DNA"/>
</dbReference>
<evidence type="ECO:0000313" key="2">
    <source>
        <dbReference type="EMBL" id="VVC44032.1"/>
    </source>
</evidence>
<dbReference type="InterPro" id="IPR036397">
    <property type="entry name" value="RNaseH_sf"/>
</dbReference>
<dbReference type="PANTHER" id="PTHR46585:SF1">
    <property type="entry name" value="CHROMO DOMAIN-CONTAINING PROTEIN"/>
    <property type="match status" value="1"/>
</dbReference>
<accession>A0A5E4NLE2</accession>
<sequence>MPRDRGLCELIKAKENIKRKYSALKHNEADLQSGTLNQSKVPPEEKGELIQNFIKEEEEEKQNVTEESINMKKNYESLLENWFNSPDFDKTYGPKKIYNQIVLGNNVVKFAGENVIACIVERLKRTLKENMFRAFTANGSREWISILPQLIEKYNNSKHRTIGMTPIQADKNSPSVILNQRNIPVRKKKFIVGDKVRVSVNNGVFTKGYLPKWSTEIFNLVKINNTSPFTYQLEDYKGNPIVGCFYAEEINKTTFLHDYLVEKIRRNGEVSIAG</sequence>